<dbReference type="AlphaFoldDB" id="A0A7S1PQ38"/>
<feature type="region of interest" description="Disordered" evidence="1">
    <location>
        <begin position="19"/>
        <end position="59"/>
    </location>
</feature>
<feature type="compositionally biased region" description="Basic and acidic residues" evidence="1">
    <location>
        <begin position="38"/>
        <end position="51"/>
    </location>
</feature>
<evidence type="ECO:0000256" key="1">
    <source>
        <dbReference type="SAM" id="MobiDB-lite"/>
    </source>
</evidence>
<proteinExistence type="predicted"/>
<evidence type="ECO:0000313" key="2">
    <source>
        <dbReference type="EMBL" id="CAD9093150.1"/>
    </source>
</evidence>
<name>A0A7S1PQ38_NEODS</name>
<gene>
    <name evidence="2" type="ORF">NDES1114_LOCUS2936</name>
</gene>
<protein>
    <submittedName>
        <fullName evidence="2">Uncharacterized protein</fullName>
    </submittedName>
</protein>
<sequence length="209" mass="22862">MTSAADVGTSLMASRVPIRFSALGPDAPPPKYSLPSGADRRMAPFSEDPRRYAQSQEHMHARPAYAIAAAKMPKYHPDGSGAARDAWINAREASVKGNHLETPEQLYWKGKLGGKEFRGRCKGAWTHAYDGERMPRPKLPLVPNAAPPPPPECIETTLAHASRVPLSARRPDDWVRSEAAVSARCDELSAQLLGVSPRKPRRHNALVSM</sequence>
<organism evidence="2">
    <name type="scientific">Neobodo designis</name>
    <name type="common">Flagellated protozoan</name>
    <name type="synonym">Bodo designis</name>
    <dbReference type="NCBI Taxonomy" id="312471"/>
    <lineage>
        <taxon>Eukaryota</taxon>
        <taxon>Discoba</taxon>
        <taxon>Euglenozoa</taxon>
        <taxon>Kinetoplastea</taxon>
        <taxon>Metakinetoplastina</taxon>
        <taxon>Neobodonida</taxon>
        <taxon>Neobodo</taxon>
    </lineage>
</organism>
<accession>A0A7S1PQ38</accession>
<reference evidence="2" key="1">
    <citation type="submission" date="2021-01" db="EMBL/GenBank/DDBJ databases">
        <authorList>
            <person name="Corre E."/>
            <person name="Pelletier E."/>
            <person name="Niang G."/>
            <person name="Scheremetjew M."/>
            <person name="Finn R."/>
            <person name="Kale V."/>
            <person name="Holt S."/>
            <person name="Cochrane G."/>
            <person name="Meng A."/>
            <person name="Brown T."/>
            <person name="Cohen L."/>
        </authorList>
    </citation>
    <scope>NUCLEOTIDE SEQUENCE</scope>
    <source>
        <strain evidence="2">CCAP 1951/1</strain>
    </source>
</reference>
<dbReference type="EMBL" id="HBGF01004253">
    <property type="protein sequence ID" value="CAD9093150.1"/>
    <property type="molecule type" value="Transcribed_RNA"/>
</dbReference>